<evidence type="ECO:0000313" key="2">
    <source>
        <dbReference type="Proteomes" id="UP000188357"/>
    </source>
</evidence>
<organism evidence="1 2">
    <name type="scientific">Psychrobacter piechaudii</name>
    <dbReference type="NCBI Taxonomy" id="1945521"/>
    <lineage>
        <taxon>Bacteria</taxon>
        <taxon>Pseudomonadati</taxon>
        <taxon>Pseudomonadota</taxon>
        <taxon>Gammaproteobacteria</taxon>
        <taxon>Moraxellales</taxon>
        <taxon>Moraxellaceae</taxon>
        <taxon>Psychrobacter</taxon>
    </lineage>
</organism>
<reference evidence="1 2" key="1">
    <citation type="submission" date="2017-02" db="EMBL/GenBank/DDBJ databases">
        <authorList>
            <person name="Peterson S.W."/>
        </authorList>
    </citation>
    <scope>NUCLEOTIDE SEQUENCE [LARGE SCALE GENOMIC DNA]</scope>
    <source>
        <strain evidence="1">Psychrobacter_piechaudii</strain>
    </source>
</reference>
<gene>
    <name evidence="1" type="ORF">A1232T_01875</name>
</gene>
<protein>
    <submittedName>
        <fullName evidence="1">Uncharacterized protein</fullName>
    </submittedName>
</protein>
<dbReference type="STRING" id="1945521.A1232T_01875"/>
<name>A0A1R4GWQ8_9GAMM</name>
<dbReference type="AlphaFoldDB" id="A0A1R4GWQ8"/>
<accession>A0A1R4GWQ8</accession>
<dbReference type="Proteomes" id="UP000188357">
    <property type="component" value="Unassembled WGS sequence"/>
</dbReference>
<dbReference type="EMBL" id="FUGE01000186">
    <property type="protein sequence ID" value="SJM72676.1"/>
    <property type="molecule type" value="Genomic_DNA"/>
</dbReference>
<keyword evidence="2" id="KW-1185">Reference proteome</keyword>
<proteinExistence type="predicted"/>
<evidence type="ECO:0000313" key="1">
    <source>
        <dbReference type="EMBL" id="SJM72676.1"/>
    </source>
</evidence>
<dbReference type="RefSeq" id="WP_077451558.1">
    <property type="nucleotide sequence ID" value="NZ_FUGE01000186.1"/>
</dbReference>
<dbReference type="OrthoDB" id="6658486at2"/>
<sequence>MCVNFVFDSSLDDEAKRLCHQYWSYVSPNDYIAHLKILCYDYNIRSDELFITLAKCQVYLGDIHCEYCSRPYQLDVPADIPHARQQKSWFCDGCISFSGGQLTVGR</sequence>